<dbReference type="RefSeq" id="XP_043038739.1">
    <property type="nucleotide sequence ID" value="XM_043184226.1"/>
</dbReference>
<comment type="caution">
    <text evidence="1">The sequence shown here is derived from an EMBL/GenBank/DDBJ whole genome shotgun (WGS) entry which is preliminary data.</text>
</comment>
<sequence>MSGSTYQLCSIGNITISDSMTLDRGCADSGADKHTVVNLNPADELLTGDRSADHPKVDMSQDAETGSYMPEIPVIEPSSEVISDTNPQEGDPIILPEFAVLDEEHLHKQPELTSAQLSTIQQAEALIPNGTKEVMDRYREAIESANQPVPSSSPDARPQDKGKIVNYCNKLAMLPGFTSNDFDVNSQHQALSFWEALQNESTESGNTTVVTSNGTAINEPSMEKIPSQLTTAQKTLKQHRAHSVEISEGVNAFHTILPSPSVVLEQLAHLNQPLGTAASIALTLPQAQTGYIVYTALHLVHASPLVTTPMVESS</sequence>
<evidence type="ECO:0000313" key="2">
    <source>
        <dbReference type="Proteomes" id="UP000812287"/>
    </source>
</evidence>
<dbReference type="EMBL" id="MU250537">
    <property type="protein sequence ID" value="KAG7445239.1"/>
    <property type="molecule type" value="Genomic_DNA"/>
</dbReference>
<accession>A0A9P7VQW0</accession>
<dbReference type="AlphaFoldDB" id="A0A9P7VQW0"/>
<name>A0A9P7VQW0_9AGAR</name>
<evidence type="ECO:0000313" key="1">
    <source>
        <dbReference type="EMBL" id="KAG7445239.1"/>
    </source>
</evidence>
<dbReference type="GeneID" id="66106523"/>
<reference evidence="1" key="1">
    <citation type="submission" date="2020-11" db="EMBL/GenBank/DDBJ databases">
        <title>Adaptations for nitrogen fixation in a non-lichenized fungal sporocarp promotes dispersal by wood-feeding termites.</title>
        <authorList>
            <consortium name="DOE Joint Genome Institute"/>
            <person name="Koch R.A."/>
            <person name="Yoon G."/>
            <person name="Arayal U."/>
            <person name="Lail K."/>
            <person name="Amirebrahimi M."/>
            <person name="Labutti K."/>
            <person name="Lipzen A."/>
            <person name="Riley R."/>
            <person name="Barry K."/>
            <person name="Henrissat B."/>
            <person name="Grigoriev I.V."/>
            <person name="Herr J.R."/>
            <person name="Aime M.C."/>
        </authorList>
    </citation>
    <scope>NUCLEOTIDE SEQUENCE</scope>
    <source>
        <strain evidence="1">MCA 3950</strain>
    </source>
</reference>
<protein>
    <submittedName>
        <fullName evidence="1">Uncharacterized protein</fullName>
    </submittedName>
</protein>
<gene>
    <name evidence="1" type="ORF">BT62DRAFT_920519</name>
</gene>
<dbReference type="Proteomes" id="UP000812287">
    <property type="component" value="Unassembled WGS sequence"/>
</dbReference>
<organism evidence="1 2">
    <name type="scientific">Guyanagaster necrorhizus</name>
    <dbReference type="NCBI Taxonomy" id="856835"/>
    <lineage>
        <taxon>Eukaryota</taxon>
        <taxon>Fungi</taxon>
        <taxon>Dikarya</taxon>
        <taxon>Basidiomycota</taxon>
        <taxon>Agaricomycotina</taxon>
        <taxon>Agaricomycetes</taxon>
        <taxon>Agaricomycetidae</taxon>
        <taxon>Agaricales</taxon>
        <taxon>Marasmiineae</taxon>
        <taxon>Physalacriaceae</taxon>
        <taxon>Guyanagaster</taxon>
    </lineage>
</organism>
<keyword evidence="2" id="KW-1185">Reference proteome</keyword>
<proteinExistence type="predicted"/>